<accession>A0A7V2SY63</accession>
<name>A0A7V2SY63_LEUMU</name>
<gene>
    <name evidence="1" type="ORF">ENJ51_00305</name>
</gene>
<protein>
    <submittedName>
        <fullName evidence="1">Uncharacterized protein</fullName>
    </submittedName>
</protein>
<reference evidence="1" key="1">
    <citation type="journal article" date="2020" name="mSystems">
        <title>Genome- and Community-Level Interaction Insights into Carbon Utilization and Element Cycling Functions of Hydrothermarchaeota in Hydrothermal Sediment.</title>
        <authorList>
            <person name="Zhou Z."/>
            <person name="Liu Y."/>
            <person name="Xu W."/>
            <person name="Pan J."/>
            <person name="Luo Z.H."/>
            <person name="Li M."/>
        </authorList>
    </citation>
    <scope>NUCLEOTIDE SEQUENCE [LARGE SCALE GENOMIC DNA]</scope>
    <source>
        <strain evidence="1">HyVt-493</strain>
    </source>
</reference>
<evidence type="ECO:0000313" key="1">
    <source>
        <dbReference type="EMBL" id="HFC91232.1"/>
    </source>
</evidence>
<comment type="caution">
    <text evidence="1">The sequence shown here is derived from an EMBL/GenBank/DDBJ whole genome shotgun (WGS) entry which is preliminary data.</text>
</comment>
<dbReference type="AlphaFoldDB" id="A0A7V2SY63"/>
<organism evidence="1">
    <name type="scientific">Leucothrix mucor</name>
    <dbReference type="NCBI Taxonomy" id="45248"/>
    <lineage>
        <taxon>Bacteria</taxon>
        <taxon>Pseudomonadati</taxon>
        <taxon>Pseudomonadota</taxon>
        <taxon>Gammaproteobacteria</taxon>
        <taxon>Thiotrichales</taxon>
        <taxon>Thiotrichaceae</taxon>
        <taxon>Leucothrix</taxon>
    </lineage>
</organism>
<proteinExistence type="predicted"/>
<dbReference type="EMBL" id="DRMS01000009">
    <property type="protein sequence ID" value="HFC91232.1"/>
    <property type="molecule type" value="Genomic_DNA"/>
</dbReference>
<dbReference type="Proteomes" id="UP000885750">
    <property type="component" value="Unassembled WGS sequence"/>
</dbReference>
<sequence length="64" mass="7160">MGRVSSEDGAKAQIYLSTSPEVQAVSGKYFNEMRMERSSAMSYDEGLADMLWQKSIDYSALGER</sequence>